<dbReference type="EMBL" id="SACT01000008">
    <property type="protein sequence ID" value="RVT49336.1"/>
    <property type="molecule type" value="Genomic_DNA"/>
</dbReference>
<reference evidence="5 6" key="1">
    <citation type="submission" date="2019-01" db="EMBL/GenBank/DDBJ databases">
        <authorList>
            <person name="Chen W.-M."/>
        </authorList>
    </citation>
    <scope>NUCLEOTIDE SEQUENCE [LARGE SCALE GENOMIC DNA]</scope>
    <source>
        <strain evidence="5 6">ICH-3</strain>
    </source>
</reference>
<keyword evidence="6" id="KW-1185">Reference proteome</keyword>
<evidence type="ECO:0000256" key="3">
    <source>
        <dbReference type="SAM" id="SignalP"/>
    </source>
</evidence>
<dbReference type="Gene3D" id="3.60.15.10">
    <property type="entry name" value="Ribonuclease Z/Hydroxyacylglutathione hydrolase-like"/>
    <property type="match status" value="1"/>
</dbReference>
<evidence type="ECO:0000313" key="6">
    <source>
        <dbReference type="Proteomes" id="UP000288178"/>
    </source>
</evidence>
<evidence type="ECO:0000256" key="2">
    <source>
        <dbReference type="HAMAP-Rule" id="MF_00457"/>
    </source>
</evidence>
<accession>A0A437JR24</accession>
<dbReference type="RefSeq" id="WP_128200087.1">
    <property type="nucleotide sequence ID" value="NZ_SACT01000008.1"/>
</dbReference>
<name>A0A437JR24_9BURK</name>
<evidence type="ECO:0000259" key="4">
    <source>
        <dbReference type="SMART" id="SM00849"/>
    </source>
</evidence>
<dbReference type="InterPro" id="IPR022877">
    <property type="entry name" value="UPF0173"/>
</dbReference>
<proteinExistence type="inferred from homology"/>
<dbReference type="AlphaFoldDB" id="A0A437JR24"/>
<dbReference type="InterPro" id="IPR050114">
    <property type="entry name" value="UPF0173_UPF0282_UlaG_hydrolase"/>
</dbReference>
<evidence type="ECO:0000256" key="1">
    <source>
        <dbReference type="ARBA" id="ARBA00022801"/>
    </source>
</evidence>
<comment type="similarity">
    <text evidence="2">Belongs to the UPF0173 family.</text>
</comment>
<dbReference type="PANTHER" id="PTHR43546:SF3">
    <property type="entry name" value="UPF0173 METAL-DEPENDENT HYDROLASE MJ1163"/>
    <property type="match status" value="1"/>
</dbReference>
<protein>
    <recommendedName>
        <fullName evidence="2">UPF0173 metal-dependent hydrolase ENE75_19860</fullName>
    </recommendedName>
</protein>
<feature type="signal peptide" evidence="3">
    <location>
        <begin position="1"/>
        <end position="21"/>
    </location>
</feature>
<keyword evidence="1 2" id="KW-0378">Hydrolase</keyword>
<comment type="caution">
    <text evidence="5">The sequence shown here is derived from an EMBL/GenBank/DDBJ whole genome shotgun (WGS) entry which is preliminary data.</text>
</comment>
<keyword evidence="3" id="KW-0732">Signal</keyword>
<dbReference type="SMART" id="SM00849">
    <property type="entry name" value="Lactamase_B"/>
    <property type="match status" value="1"/>
</dbReference>
<dbReference type="NCBIfam" id="NF001911">
    <property type="entry name" value="PRK00685.1"/>
    <property type="match status" value="1"/>
</dbReference>
<dbReference type="InterPro" id="IPR001279">
    <property type="entry name" value="Metallo-B-lactamas"/>
</dbReference>
<dbReference type="SUPFAM" id="SSF56281">
    <property type="entry name" value="Metallo-hydrolase/oxidoreductase"/>
    <property type="match status" value="1"/>
</dbReference>
<dbReference type="OrthoDB" id="9805728at2"/>
<dbReference type="HAMAP" id="MF_00457">
    <property type="entry name" value="UPF0173"/>
    <property type="match status" value="1"/>
</dbReference>
<gene>
    <name evidence="5" type="ORF">ENE75_19860</name>
</gene>
<sequence length="272" mass="29122">MRRFLTALAAAAALTTAPAFAQGTGKVEVLWLGQATFKITSPTGKVIVIDPWLKTNPKTPAAFKDLKALGKVDVVLVTHAHFDHVADAAELAKLNDTKLYMPPGLGGTMASLGLIEADRAPGMNKSGVVSPIGPDIKLHMVRAEHSSEFRWQDLATGKTQILPGGEPVGWIVELENGLKIYHTGDTGLFGDMRMIGEVYKPDLVLLPIGGNFTINANLGALAVREYIKPKYALPMHYGTFPILAGKPEDFAKGMEGSGVRVVVPQPGEQITF</sequence>
<evidence type="ECO:0000313" key="5">
    <source>
        <dbReference type="EMBL" id="RVT49336.1"/>
    </source>
</evidence>
<dbReference type="Proteomes" id="UP000288178">
    <property type="component" value="Unassembled WGS sequence"/>
</dbReference>
<feature type="chain" id="PRO_5019447948" description="UPF0173 metal-dependent hydrolase ENE75_19860" evidence="3">
    <location>
        <begin position="22"/>
        <end position="272"/>
    </location>
</feature>
<dbReference type="PANTHER" id="PTHR43546">
    <property type="entry name" value="UPF0173 METAL-DEPENDENT HYDROLASE MJ1163-RELATED"/>
    <property type="match status" value="1"/>
</dbReference>
<feature type="domain" description="Metallo-beta-lactamase" evidence="4">
    <location>
        <begin position="33"/>
        <end position="236"/>
    </location>
</feature>
<dbReference type="GO" id="GO:0016787">
    <property type="term" value="F:hydrolase activity"/>
    <property type="evidence" value="ECO:0007669"/>
    <property type="project" value="UniProtKB-UniRule"/>
</dbReference>
<organism evidence="5 6">
    <name type="scientific">Rubrivivax albus</name>
    <dbReference type="NCBI Taxonomy" id="2499835"/>
    <lineage>
        <taxon>Bacteria</taxon>
        <taxon>Pseudomonadati</taxon>
        <taxon>Pseudomonadota</taxon>
        <taxon>Betaproteobacteria</taxon>
        <taxon>Burkholderiales</taxon>
        <taxon>Sphaerotilaceae</taxon>
        <taxon>Rubrivivax</taxon>
    </lineage>
</organism>
<dbReference type="InterPro" id="IPR036866">
    <property type="entry name" value="RibonucZ/Hydroxyglut_hydro"/>
</dbReference>
<dbReference type="Pfam" id="PF12706">
    <property type="entry name" value="Lactamase_B_2"/>
    <property type="match status" value="1"/>
</dbReference>